<dbReference type="InterPro" id="IPR007050">
    <property type="entry name" value="HTH_bacterioopsin"/>
</dbReference>
<dbReference type="InterPro" id="IPR013656">
    <property type="entry name" value="PAS_4"/>
</dbReference>
<dbReference type="InterPro" id="IPR000700">
    <property type="entry name" value="PAS-assoc_C"/>
</dbReference>
<keyword evidence="5" id="KW-1185">Reference proteome</keyword>
<organism evidence="4 5">
    <name type="scientific">Haloarcula onubensis</name>
    <dbReference type="NCBI Taxonomy" id="2950539"/>
    <lineage>
        <taxon>Archaea</taxon>
        <taxon>Methanobacteriati</taxon>
        <taxon>Methanobacteriota</taxon>
        <taxon>Stenosarchaea group</taxon>
        <taxon>Halobacteria</taxon>
        <taxon>Halobacteriales</taxon>
        <taxon>Haloarculaceae</taxon>
        <taxon>Haloarcula</taxon>
    </lineage>
</organism>
<dbReference type="InterPro" id="IPR003018">
    <property type="entry name" value="GAF"/>
</dbReference>
<dbReference type="SUPFAM" id="SSF55785">
    <property type="entry name" value="PYP-like sensor domain (PAS domain)"/>
    <property type="match status" value="2"/>
</dbReference>
<reference evidence="4 5" key="1">
    <citation type="submission" date="2022-06" db="EMBL/GenBank/DDBJ databases">
        <title>Halomicroarcula sp. a new haloarchaeum isolate from saline soil.</title>
        <authorList>
            <person name="Strakova D."/>
            <person name="Galisteo C."/>
            <person name="Sanchez-Porro C."/>
            <person name="Ventosa A."/>
        </authorList>
    </citation>
    <scope>NUCLEOTIDE SEQUENCE [LARGE SCALE GENOMIC DNA]</scope>
    <source>
        <strain evidence="4 5">S3CR25-11</strain>
    </source>
</reference>
<dbReference type="InterPro" id="IPR001610">
    <property type="entry name" value="PAC"/>
</dbReference>
<proteinExistence type="predicted"/>
<dbReference type="Pfam" id="PF08447">
    <property type="entry name" value="PAS_3"/>
    <property type="match status" value="1"/>
</dbReference>
<evidence type="ECO:0000313" key="4">
    <source>
        <dbReference type="EMBL" id="MDS0281203.1"/>
    </source>
</evidence>
<dbReference type="Pfam" id="PF15915">
    <property type="entry name" value="BAT"/>
    <property type="match status" value="1"/>
</dbReference>
<keyword evidence="2" id="KW-0804">Transcription</keyword>
<gene>
    <name evidence="4" type="ORF">NDI86_03650</name>
</gene>
<dbReference type="PANTHER" id="PTHR34236">
    <property type="entry name" value="DIMETHYL SULFOXIDE REDUCTASE TRANSCRIPTIONAL ACTIVATOR"/>
    <property type="match status" value="1"/>
</dbReference>
<dbReference type="InterPro" id="IPR000014">
    <property type="entry name" value="PAS"/>
</dbReference>
<dbReference type="InterPro" id="IPR025847">
    <property type="entry name" value="MEDS_domain"/>
</dbReference>
<accession>A0ABU2FKC3</accession>
<keyword evidence="1" id="KW-0805">Transcription regulation</keyword>
<dbReference type="InterPro" id="IPR013655">
    <property type="entry name" value="PAS_fold_3"/>
</dbReference>
<evidence type="ECO:0000256" key="1">
    <source>
        <dbReference type="ARBA" id="ARBA00023015"/>
    </source>
</evidence>
<dbReference type="PROSITE" id="PS50113">
    <property type="entry name" value="PAC"/>
    <property type="match status" value="2"/>
</dbReference>
<evidence type="ECO:0000256" key="2">
    <source>
        <dbReference type="ARBA" id="ARBA00023163"/>
    </source>
</evidence>
<evidence type="ECO:0000259" key="3">
    <source>
        <dbReference type="PROSITE" id="PS50113"/>
    </source>
</evidence>
<dbReference type="CDD" id="cd00130">
    <property type="entry name" value="PAS"/>
    <property type="match status" value="2"/>
</dbReference>
<feature type="domain" description="PAC" evidence="3">
    <location>
        <begin position="439"/>
        <end position="490"/>
    </location>
</feature>
<dbReference type="InterPro" id="IPR029016">
    <property type="entry name" value="GAF-like_dom_sf"/>
</dbReference>
<dbReference type="Gene3D" id="3.30.450.20">
    <property type="entry name" value="PAS domain"/>
    <property type="match status" value="2"/>
</dbReference>
<dbReference type="Proteomes" id="UP001268864">
    <property type="component" value="Unassembled WGS sequence"/>
</dbReference>
<comment type="caution">
    <text evidence="4">The sequence shown here is derived from an EMBL/GenBank/DDBJ whole genome shotgun (WGS) entry which is preliminary data.</text>
</comment>
<dbReference type="SMART" id="SM00086">
    <property type="entry name" value="PAC"/>
    <property type="match status" value="2"/>
</dbReference>
<dbReference type="SMART" id="SM00091">
    <property type="entry name" value="PAS"/>
    <property type="match status" value="2"/>
</dbReference>
<dbReference type="NCBIfam" id="TIGR00229">
    <property type="entry name" value="sensory_box"/>
    <property type="match status" value="1"/>
</dbReference>
<dbReference type="PANTHER" id="PTHR34236:SF1">
    <property type="entry name" value="DIMETHYL SULFOXIDE REDUCTASE TRANSCRIPTIONAL ACTIVATOR"/>
    <property type="match status" value="1"/>
</dbReference>
<dbReference type="Pfam" id="PF08448">
    <property type="entry name" value="PAS_4"/>
    <property type="match status" value="1"/>
</dbReference>
<name>A0ABU2FKC3_9EURY</name>
<dbReference type="SUPFAM" id="SSF55781">
    <property type="entry name" value="GAF domain-like"/>
    <property type="match status" value="2"/>
</dbReference>
<dbReference type="Pfam" id="PF14417">
    <property type="entry name" value="MEDS"/>
    <property type="match status" value="1"/>
</dbReference>
<dbReference type="InterPro" id="IPR031803">
    <property type="entry name" value="BAT_GAF/HTH-assoc"/>
</dbReference>
<feature type="domain" description="PAC" evidence="3">
    <location>
        <begin position="318"/>
        <end position="368"/>
    </location>
</feature>
<protein>
    <submittedName>
        <fullName evidence="4">MEDS domain-containing protein</fullName>
    </submittedName>
</protein>
<dbReference type="Pfam" id="PF13185">
    <property type="entry name" value="GAF_2"/>
    <property type="match status" value="1"/>
</dbReference>
<dbReference type="Pfam" id="PF04967">
    <property type="entry name" value="HTH_10"/>
    <property type="match status" value="1"/>
</dbReference>
<dbReference type="RefSeq" id="WP_310899040.1">
    <property type="nucleotide sequence ID" value="NZ_JAMQOS010000001.1"/>
</dbReference>
<evidence type="ECO:0000313" key="5">
    <source>
        <dbReference type="Proteomes" id="UP001268864"/>
    </source>
</evidence>
<dbReference type="InterPro" id="IPR035965">
    <property type="entry name" value="PAS-like_dom_sf"/>
</dbReference>
<sequence>MGLSADDEGFPSESLTRRALASFDRSPALAPEAPHSCHLVLVSEADDGHASGASRFVRHGLAAGERVLYLAGERDGATVEDAMRAGGIDADAHVDSGALTVLSTTGSGLPDDPAPEAVLDRIERTAATDAGEYDAVRVVTEVSRVFDGDPDAAADYEQGLSSLCENEPVIALCGYRRDRFPAEFLRDAIRAHPLVVTDGSVARNGYYTPPSVVWNGDSPERTVDRMLDTLGSSATGRADDHRLSGPHLRSALSAGGIRLLGVDHEHGTVAVRSLPSESLFGDEDPEDLPLDTVLQYVHPDDRERVARTFRSPEPGTDWSVEFRVVGTDDGERWVSADGEHVRDGDRTRSLGVLRDATEQKRLQRELRTEREHFRVALANSPFTAFRLDTDLRYTWIGNPHADFDESAVLGKRDDELLPPGPAAEIMAPKRRALETGEGVREEITYELPSGTVTYDLTVEPLRDDAGEVVGLTAAAMDLSDRKRLERMLSRLHEASRDLVRADSVADAAERTADAAVAALAIDTVAVYHFDETDNRLRRAATTPALAERCDASPTLASSVQSVAWESFLDGETVVRDDLADADTDGSFQSGLWIPLGDHGVLAVLSPDGPLDERVRQAADHLAATAEATLDRVDHADTLRAQERALAAKTRRLDRLRRLNDTVRDIDRALIGASTTAEIAEAVCERLTGADRFRFAWVGERTGPSVTPRAWAGAVPGYLDQVSLSTDADTLEPAARTAVTGAVTHADNVADDLRAEPWRRRALSHGLQSALSVPVQYDGVQYGVLTVYTDAPGALDPLSRDVLAELGDTIGNAMNAAETRQALHSDSLVELRLTIEDSDDPLTRLTTAADATIEVTGTVPKEGNRTRVFATVAGVDADTFERAAEDIVAIPEVARLDESSEPRYALVVLGQTTPATLVTLGAVARSITIADGTADAVIELPKSLSVRTFVDRLEATDVTVELRARRETQPPDTGGQAFEALLTDEMTDRQREVLKTAYLSGYFEWPRERTGEEVAGSLDITQSTFNNHLRTAERKLLSRLFD</sequence>
<dbReference type="EMBL" id="JAMQOS010000001">
    <property type="protein sequence ID" value="MDS0281203.1"/>
    <property type="molecule type" value="Genomic_DNA"/>
</dbReference>
<dbReference type="Gene3D" id="3.30.450.40">
    <property type="match status" value="2"/>
</dbReference>